<name>A0A2K1R440_POPTR</name>
<evidence type="ECO:0000313" key="1">
    <source>
        <dbReference type="EMBL" id="PNS22052.1"/>
    </source>
</evidence>
<accession>A0A2K1R440</accession>
<gene>
    <name evidence="1" type="ORF">POPTR_T175900</name>
</gene>
<dbReference type="InParanoid" id="A0A2K1R440"/>
<protein>
    <submittedName>
        <fullName evidence="1">Uncharacterized protein</fullName>
    </submittedName>
</protein>
<dbReference type="AlphaFoldDB" id="A0A2K1R440"/>
<reference evidence="1" key="2">
    <citation type="submission" date="2017-07" db="EMBL/GenBank/DDBJ databases">
        <title>WGS assembly of Populus trichocarpa.</title>
        <authorList>
            <person name="Tuskan G."/>
            <person name="Difazio S."/>
            <person name="Jansson S."/>
            <person name="Bohlmann J."/>
            <person name="Grigoriev I."/>
            <person name="Hellsten U."/>
            <person name="Putnam N."/>
            <person name="Ralph S."/>
            <person name="Rombauts S."/>
            <person name="Salamov A."/>
            <person name="Schein J."/>
            <person name="Sterck L."/>
            <person name="Aerts A."/>
            <person name="Bhalerao R."/>
            <person name="Bhalerao R."/>
            <person name="Blaudez D."/>
            <person name="Boerjan W."/>
            <person name="Brun A."/>
            <person name="Brunner A."/>
            <person name="Busov V."/>
            <person name="Campbell M."/>
            <person name="Carlson J."/>
            <person name="Chalot M."/>
            <person name="Chapman J."/>
            <person name="Chen G."/>
            <person name="Cooper D."/>
            <person name="Coutinho P."/>
            <person name="Couturier J."/>
            <person name="Covert S."/>
            <person name="Cronk Q."/>
            <person name="Cunningham R."/>
            <person name="Davis J."/>
            <person name="Degroeve S."/>
            <person name="Dejardin A."/>
            <person name="Depamphilis C."/>
            <person name="Detter J."/>
            <person name="Dirks B."/>
            <person name="Dubchak I."/>
            <person name="Duplessis S."/>
            <person name="Ehlting J."/>
            <person name="Ellis B."/>
            <person name="Gendler K."/>
            <person name="Goodstein D."/>
            <person name="Gribskov M."/>
            <person name="Grimwood J."/>
            <person name="Groover A."/>
            <person name="Gunter L."/>
            <person name="Hamberger B."/>
            <person name="Heinze B."/>
            <person name="Helariutta Y."/>
            <person name="Henrissat B."/>
            <person name="Holligan D."/>
            <person name="Holt R."/>
            <person name="Huang W."/>
            <person name="Islam-Faridi N."/>
            <person name="Jones S."/>
            <person name="Jones-Rhoades M."/>
            <person name="Jorgensen R."/>
            <person name="Joshi C."/>
            <person name="Kangasjarvi J."/>
            <person name="Karlsson J."/>
            <person name="Kelleher C."/>
            <person name="Kirkpatrick R."/>
            <person name="Kirst M."/>
            <person name="Kohler A."/>
            <person name="Kalluri U."/>
            <person name="Larimer F."/>
            <person name="Leebens-Mack J."/>
            <person name="Leple J."/>
            <person name="Locascio P."/>
            <person name="Lou Y."/>
            <person name="Lucas S."/>
            <person name="Martin F."/>
            <person name="Montanini B."/>
            <person name="Napoli C."/>
            <person name="Nelson D."/>
            <person name="Nelson C."/>
            <person name="Nieminen K."/>
            <person name="Nilsson O."/>
            <person name="Pereda V."/>
            <person name="Peter G."/>
            <person name="Philippe R."/>
            <person name="Pilate G."/>
            <person name="Poliakov A."/>
            <person name="Razumovskaya J."/>
            <person name="Richardson P."/>
            <person name="Rinaldi C."/>
            <person name="Ritland K."/>
            <person name="Rouze P."/>
            <person name="Ryaboy D."/>
            <person name="Schmutz J."/>
            <person name="Schrader J."/>
            <person name="Segerman B."/>
            <person name="Shin H."/>
            <person name="Siddiqui A."/>
            <person name="Sterky F."/>
            <person name="Terry A."/>
            <person name="Tsai C."/>
            <person name="Uberbacher E."/>
            <person name="Unneberg P."/>
            <person name="Vahala J."/>
            <person name="Wall K."/>
            <person name="Wessler S."/>
            <person name="Yang G."/>
            <person name="Yin T."/>
            <person name="Douglas C."/>
            <person name="Marra M."/>
            <person name="Sandberg G."/>
            <person name="Van De Peer Y."/>
            <person name="Rokhsar D."/>
        </authorList>
    </citation>
    <scope>NUCLEOTIDE SEQUENCE</scope>
    <source>
        <strain evidence="1">Nisqually-1</strain>
    </source>
</reference>
<organism evidence="1">
    <name type="scientific">Populus trichocarpa</name>
    <name type="common">Western balsam poplar</name>
    <name type="synonym">Populus balsamifera subsp. trichocarpa</name>
    <dbReference type="NCBI Taxonomy" id="3694"/>
    <lineage>
        <taxon>Eukaryota</taxon>
        <taxon>Viridiplantae</taxon>
        <taxon>Streptophyta</taxon>
        <taxon>Embryophyta</taxon>
        <taxon>Tracheophyta</taxon>
        <taxon>Spermatophyta</taxon>
        <taxon>Magnoliopsida</taxon>
        <taxon>eudicotyledons</taxon>
        <taxon>Gunneridae</taxon>
        <taxon>Pentapetalae</taxon>
        <taxon>rosids</taxon>
        <taxon>fabids</taxon>
        <taxon>Malpighiales</taxon>
        <taxon>Salicaceae</taxon>
        <taxon>Saliceae</taxon>
        <taxon>Populus</taxon>
    </lineage>
</organism>
<sequence length="136" mass="15678">MISKMTFTCYQTISPLTSIASVQSVMYGEKTVQQGFLIYQWRWCSQKSYMVFSRQQTALPLGASIDQTIFKRQAIKKMLVHHEIDVCFLLTCSNFDITGASIDQTNPTHHMVLRRSRRKVKLQSQTGSIQETVEHQ</sequence>
<proteinExistence type="predicted"/>
<dbReference type="EMBL" id="KZ623868">
    <property type="protein sequence ID" value="PNS22052.1"/>
    <property type="molecule type" value="Genomic_DNA"/>
</dbReference>
<reference evidence="1" key="1">
    <citation type="journal article" date="2006" name="Science">
        <title>The genome of black cottonwood, Populus trichocarpa (Torr. &amp; Gray).</title>
        <authorList>
            <person name="Tuskan G.A."/>
            <person name="Difazio S."/>
            <person name="Jansson S."/>
            <person name="Bohlmann J."/>
            <person name="Grigoriev I."/>
            <person name="Hellsten U."/>
            <person name="Putnam N."/>
            <person name="Ralph S."/>
            <person name="Rombauts S."/>
            <person name="Salamov A."/>
            <person name="Schein J."/>
            <person name="Sterck L."/>
            <person name="Aerts A."/>
            <person name="Bhalerao R.R."/>
            <person name="Bhalerao R.P."/>
            <person name="Blaudez D."/>
            <person name="Boerjan W."/>
            <person name="Brun A."/>
            <person name="Brunner A."/>
            <person name="Busov V."/>
            <person name="Campbell M."/>
            <person name="Carlson J."/>
            <person name="Chalot M."/>
            <person name="Chapman J."/>
            <person name="Chen G.L."/>
            <person name="Cooper D."/>
            <person name="Coutinho P.M."/>
            <person name="Couturier J."/>
            <person name="Covert S."/>
            <person name="Cronk Q."/>
            <person name="Cunningham R."/>
            <person name="Davis J."/>
            <person name="Degroeve S."/>
            <person name="Dejardin A."/>
            <person name="Depamphilis C."/>
            <person name="Detter J."/>
            <person name="Dirks B."/>
            <person name="Dubchak I."/>
            <person name="Duplessis S."/>
            <person name="Ehlting J."/>
            <person name="Ellis B."/>
            <person name="Gendler K."/>
            <person name="Goodstein D."/>
            <person name="Gribskov M."/>
            <person name="Grimwood J."/>
            <person name="Groover A."/>
            <person name="Gunter L."/>
            <person name="Hamberger B."/>
            <person name="Heinze B."/>
            <person name="Helariutta Y."/>
            <person name="Henrissat B."/>
            <person name="Holligan D."/>
            <person name="Holt R."/>
            <person name="Huang W."/>
            <person name="Islam-Faridi N."/>
            <person name="Jones S."/>
            <person name="Jones-Rhoades M."/>
            <person name="Jorgensen R."/>
            <person name="Joshi C."/>
            <person name="Kangasjarvi J."/>
            <person name="Karlsson J."/>
            <person name="Kelleher C."/>
            <person name="Kirkpatrick R."/>
            <person name="Kirst M."/>
            <person name="Kohler A."/>
            <person name="Kalluri U."/>
            <person name="Larimer F."/>
            <person name="Leebens-Mack J."/>
            <person name="Leple J.C."/>
            <person name="Locascio P."/>
            <person name="Lou Y."/>
            <person name="Lucas S."/>
            <person name="Martin F."/>
            <person name="Montanini B."/>
            <person name="Napoli C."/>
            <person name="Nelson D.R."/>
            <person name="Nelson C."/>
            <person name="Nieminen K."/>
            <person name="Nilsson O."/>
            <person name="Pereda V."/>
            <person name="Peter G."/>
            <person name="Philippe R."/>
            <person name="Pilate G."/>
            <person name="Poliakov A."/>
            <person name="Razumovskaya J."/>
            <person name="Richardson P."/>
            <person name="Rinaldi C."/>
            <person name="Ritland K."/>
            <person name="Rouze P."/>
            <person name="Ryaboy D."/>
            <person name="Schmutz J."/>
            <person name="Schrader J."/>
            <person name="Segerman B."/>
            <person name="Shin H."/>
            <person name="Siddiqui A."/>
            <person name="Sterky F."/>
            <person name="Terry A."/>
            <person name="Tsai C.J."/>
            <person name="Uberbacher E."/>
            <person name="Unneberg P."/>
            <person name="Vahala J."/>
            <person name="Wall K."/>
            <person name="Wessler S."/>
            <person name="Yang G."/>
            <person name="Yin T."/>
            <person name="Douglas C."/>
            <person name="Marra M."/>
            <person name="Sandberg G."/>
            <person name="Van de Peer Y."/>
            <person name="Rokhsar D."/>
        </authorList>
    </citation>
    <scope>NUCLEOTIDE SEQUENCE [LARGE SCALE GENOMIC DNA]</scope>
    <source>
        <strain evidence="1">Nisqually-1</strain>
    </source>
</reference>